<dbReference type="EMBL" id="LAZR01039104">
    <property type="protein sequence ID" value="KKL17835.1"/>
    <property type="molecule type" value="Genomic_DNA"/>
</dbReference>
<accession>A0A0F9B8A2</accession>
<reference evidence="1" key="1">
    <citation type="journal article" date="2015" name="Nature">
        <title>Complex archaea that bridge the gap between prokaryotes and eukaryotes.</title>
        <authorList>
            <person name="Spang A."/>
            <person name="Saw J.H."/>
            <person name="Jorgensen S.L."/>
            <person name="Zaremba-Niedzwiedzka K."/>
            <person name="Martijn J."/>
            <person name="Lind A.E."/>
            <person name="van Eijk R."/>
            <person name="Schleper C."/>
            <person name="Guy L."/>
            <person name="Ettema T.J."/>
        </authorList>
    </citation>
    <scope>NUCLEOTIDE SEQUENCE</scope>
</reference>
<proteinExistence type="predicted"/>
<protein>
    <submittedName>
        <fullName evidence="1">Uncharacterized protein</fullName>
    </submittedName>
</protein>
<name>A0A0F9B8A2_9ZZZZ</name>
<evidence type="ECO:0000313" key="1">
    <source>
        <dbReference type="EMBL" id="KKL17835.1"/>
    </source>
</evidence>
<organism evidence="1">
    <name type="scientific">marine sediment metagenome</name>
    <dbReference type="NCBI Taxonomy" id="412755"/>
    <lineage>
        <taxon>unclassified sequences</taxon>
        <taxon>metagenomes</taxon>
        <taxon>ecological metagenomes</taxon>
    </lineage>
</organism>
<dbReference type="AlphaFoldDB" id="A0A0F9B8A2"/>
<comment type="caution">
    <text evidence="1">The sequence shown here is derived from an EMBL/GenBank/DDBJ whole genome shotgun (WGS) entry which is preliminary data.</text>
</comment>
<sequence>MYGVKCPKCKRGLVGLYYNRRLKDKKRTLKPIRKAFLCKYCDLVLKDNEVVFKTVIYLNMKNEKIE</sequence>
<gene>
    <name evidence="1" type="ORF">LCGC14_2481580</name>
</gene>